<keyword evidence="2" id="KW-1185">Reference proteome</keyword>
<dbReference type="AlphaFoldDB" id="A0AAD4K8F1"/>
<evidence type="ECO:0000313" key="1">
    <source>
        <dbReference type="EMBL" id="KAH8385333.1"/>
    </source>
</evidence>
<dbReference type="InterPro" id="IPR010512">
    <property type="entry name" value="DUF1091"/>
</dbReference>
<dbReference type="Pfam" id="PF06477">
    <property type="entry name" value="DUF1091"/>
    <property type="match status" value="1"/>
</dbReference>
<accession>A0AAD4K8F1</accession>
<evidence type="ECO:0000313" key="2">
    <source>
        <dbReference type="Proteomes" id="UP001200034"/>
    </source>
</evidence>
<dbReference type="PANTHER" id="PTHR20898">
    <property type="entry name" value="DAEDALUS ON 3-RELATED-RELATED"/>
    <property type="match status" value="1"/>
</dbReference>
<dbReference type="PANTHER" id="PTHR20898:SF0">
    <property type="entry name" value="DAEDALUS ON 3-RELATED"/>
    <property type="match status" value="1"/>
</dbReference>
<dbReference type="Proteomes" id="UP001200034">
    <property type="component" value="Unassembled WGS sequence"/>
</dbReference>
<dbReference type="EMBL" id="JAJJHW010000514">
    <property type="protein sequence ID" value="KAH8385333.1"/>
    <property type="molecule type" value="Genomic_DNA"/>
</dbReference>
<gene>
    <name evidence="1" type="ORF">KR093_010533</name>
</gene>
<proteinExistence type="predicted"/>
<feature type="non-terminal residue" evidence="1">
    <location>
        <position position="62"/>
    </location>
</feature>
<reference evidence="1" key="1">
    <citation type="journal article" date="2021" name="Mol. Ecol. Resour.">
        <title>Phylogenomic analyses of the genus Drosophila reveals genomic signals of climate adaptation.</title>
        <authorList>
            <person name="Li F."/>
            <person name="Rane R.V."/>
            <person name="Luria V."/>
            <person name="Xiong Z."/>
            <person name="Chen J."/>
            <person name="Li Z."/>
            <person name="Catullo R.A."/>
            <person name="Griffin P.C."/>
            <person name="Schiffer M."/>
            <person name="Pearce S."/>
            <person name="Lee S.F."/>
            <person name="McElroy K."/>
            <person name="Stocker A."/>
            <person name="Shirriffs J."/>
            <person name="Cockerell F."/>
            <person name="Coppin C."/>
            <person name="Sgro C.M."/>
            <person name="Karger A."/>
            <person name="Cain J.W."/>
            <person name="Weber J.A."/>
            <person name="Santpere G."/>
            <person name="Kirschner M.W."/>
            <person name="Hoffmann A.A."/>
            <person name="Oakeshott J.G."/>
            <person name="Zhang G."/>
        </authorList>
    </citation>
    <scope>NUCLEOTIDE SEQUENCE</scope>
    <source>
        <strain evidence="1">BGI-SZ-2011g</strain>
    </source>
</reference>
<organism evidence="1 2">
    <name type="scientific">Drosophila rubida</name>
    <dbReference type="NCBI Taxonomy" id="30044"/>
    <lineage>
        <taxon>Eukaryota</taxon>
        <taxon>Metazoa</taxon>
        <taxon>Ecdysozoa</taxon>
        <taxon>Arthropoda</taxon>
        <taxon>Hexapoda</taxon>
        <taxon>Insecta</taxon>
        <taxon>Pterygota</taxon>
        <taxon>Neoptera</taxon>
        <taxon>Endopterygota</taxon>
        <taxon>Diptera</taxon>
        <taxon>Brachycera</taxon>
        <taxon>Muscomorpha</taxon>
        <taxon>Ephydroidea</taxon>
        <taxon>Drosophilidae</taxon>
        <taxon>Drosophila</taxon>
    </lineage>
</organism>
<protein>
    <submittedName>
        <fullName evidence="1">Uncharacterized protein</fullName>
    </submittedName>
</protein>
<comment type="caution">
    <text evidence="1">The sequence shown here is derived from an EMBL/GenBank/DDBJ whole genome shotgun (WGS) entry which is preliminary data.</text>
</comment>
<name>A0AAD4K8F1_9MUSC</name>
<sequence length="62" mass="7398">MVKRANGYKPWLYNLTIDACEFQRRRNNPIIKLIFNIFKDYSNLNHSCPYKVSITKITSVIF</sequence>